<dbReference type="Proteomes" id="UP000501690">
    <property type="component" value="Linkage Group LG7"/>
</dbReference>
<dbReference type="Proteomes" id="UP000501690">
    <property type="component" value="Linkage Group LG9"/>
</dbReference>
<evidence type="ECO:0000313" key="2">
    <source>
        <dbReference type="EMBL" id="QCD99524.1"/>
    </source>
</evidence>
<feature type="chain" id="PRO_5044606150" description="Secreted protein" evidence="1">
    <location>
        <begin position="19"/>
        <end position="137"/>
    </location>
</feature>
<name>A0A4D6MIG0_VIGUN</name>
<reference evidence="2 4" key="1">
    <citation type="submission" date="2019-04" db="EMBL/GenBank/DDBJ databases">
        <title>An improved genome assembly and genetic linkage map for asparagus bean, Vigna unguiculata ssp. sesquipedialis.</title>
        <authorList>
            <person name="Xia Q."/>
            <person name="Zhang R."/>
            <person name="Dong Y."/>
        </authorList>
    </citation>
    <scope>NUCLEOTIDE SEQUENCE [LARGE SCALE GENOMIC DNA]</scope>
    <source>
        <tissue evidence="2">Leaf</tissue>
    </source>
</reference>
<evidence type="ECO:0000256" key="1">
    <source>
        <dbReference type="SAM" id="SignalP"/>
    </source>
</evidence>
<gene>
    <name evidence="2" type="ORF">DEO72_LG7g806</name>
    <name evidence="3" type="ORF">DEO72_LG9g1472</name>
</gene>
<protein>
    <recommendedName>
        <fullName evidence="5">Secreted protein</fullName>
    </recommendedName>
</protein>
<organism evidence="2 4">
    <name type="scientific">Vigna unguiculata</name>
    <name type="common">Cowpea</name>
    <dbReference type="NCBI Taxonomy" id="3917"/>
    <lineage>
        <taxon>Eukaryota</taxon>
        <taxon>Viridiplantae</taxon>
        <taxon>Streptophyta</taxon>
        <taxon>Embryophyta</taxon>
        <taxon>Tracheophyta</taxon>
        <taxon>Spermatophyta</taxon>
        <taxon>Magnoliopsida</taxon>
        <taxon>eudicotyledons</taxon>
        <taxon>Gunneridae</taxon>
        <taxon>Pentapetalae</taxon>
        <taxon>rosids</taxon>
        <taxon>fabids</taxon>
        <taxon>Fabales</taxon>
        <taxon>Fabaceae</taxon>
        <taxon>Papilionoideae</taxon>
        <taxon>50 kb inversion clade</taxon>
        <taxon>NPAAA clade</taxon>
        <taxon>indigoferoid/millettioid clade</taxon>
        <taxon>Phaseoleae</taxon>
        <taxon>Vigna</taxon>
    </lineage>
</organism>
<dbReference type="EMBL" id="CP039353">
    <property type="protein sequence ID" value="QCE06460.1"/>
    <property type="molecule type" value="Genomic_DNA"/>
</dbReference>
<keyword evidence="4" id="KW-1185">Reference proteome</keyword>
<accession>A0A4D6MIG0</accession>
<evidence type="ECO:0008006" key="5">
    <source>
        <dbReference type="Google" id="ProtNLM"/>
    </source>
</evidence>
<feature type="signal peptide" evidence="1">
    <location>
        <begin position="1"/>
        <end position="18"/>
    </location>
</feature>
<proteinExistence type="predicted"/>
<evidence type="ECO:0000313" key="3">
    <source>
        <dbReference type="EMBL" id="QCE06460.1"/>
    </source>
</evidence>
<dbReference type="AlphaFoldDB" id="A0A4D6MIG0"/>
<sequence length="137" mass="15784">MATTTFIHLLHLLMMNLRHHLLPQATTRGSTIYKPQPIETCARITCYRPHSVTPDEVLNTNHNSYSRHKIDNITTHNPWLFNQVETIRTSHNSHTHTGTICHFEPQQRNTTCLPSIPSHNSRDAPAKFILKVFIQSL</sequence>
<dbReference type="EMBL" id="CP039351">
    <property type="protein sequence ID" value="QCD99524.1"/>
    <property type="molecule type" value="Genomic_DNA"/>
</dbReference>
<keyword evidence="1" id="KW-0732">Signal</keyword>
<evidence type="ECO:0000313" key="4">
    <source>
        <dbReference type="Proteomes" id="UP000501690"/>
    </source>
</evidence>